<dbReference type="AlphaFoldDB" id="A0AAV4UZG5"/>
<organism evidence="3 4">
    <name type="scientific">Caerostris extrusa</name>
    <name type="common">Bark spider</name>
    <name type="synonym">Caerostris bankana</name>
    <dbReference type="NCBI Taxonomy" id="172846"/>
    <lineage>
        <taxon>Eukaryota</taxon>
        <taxon>Metazoa</taxon>
        <taxon>Ecdysozoa</taxon>
        <taxon>Arthropoda</taxon>
        <taxon>Chelicerata</taxon>
        <taxon>Arachnida</taxon>
        <taxon>Araneae</taxon>
        <taxon>Araneomorphae</taxon>
        <taxon>Entelegynae</taxon>
        <taxon>Araneoidea</taxon>
        <taxon>Araneidae</taxon>
        <taxon>Caerostris</taxon>
    </lineage>
</organism>
<keyword evidence="1" id="KW-0408">Iron</keyword>
<dbReference type="InterPro" id="IPR000971">
    <property type="entry name" value="Globin"/>
</dbReference>
<dbReference type="Gene3D" id="1.10.490.10">
    <property type="entry name" value="Globins"/>
    <property type="match status" value="1"/>
</dbReference>
<sequence length="135" mass="15406">MRNFHYPLHNFKPSGTTFFSVDLESCSKRILTSRTCSCPSRGMSPDELRHSKELRAHGLRVMGFVQKVVARFEEPDKSEVLLKELGKNHVMYGAKMDYVDVSTTAHSLRPPPHSLEMHAPALHWLIERLFGDIAD</sequence>
<evidence type="ECO:0000313" key="3">
    <source>
        <dbReference type="EMBL" id="GIY63143.1"/>
    </source>
</evidence>
<keyword evidence="1" id="KW-0813">Transport</keyword>
<dbReference type="SUPFAM" id="SSF46458">
    <property type="entry name" value="Globin-like"/>
    <property type="match status" value="1"/>
</dbReference>
<dbReference type="InterPro" id="IPR009050">
    <property type="entry name" value="Globin-like_sf"/>
</dbReference>
<feature type="domain" description="Globin" evidence="2">
    <location>
        <begin position="44"/>
        <end position="97"/>
    </location>
</feature>
<dbReference type="GO" id="GO:0020037">
    <property type="term" value="F:heme binding"/>
    <property type="evidence" value="ECO:0007669"/>
    <property type="project" value="InterPro"/>
</dbReference>
<evidence type="ECO:0000259" key="2">
    <source>
        <dbReference type="Pfam" id="PF00042"/>
    </source>
</evidence>
<dbReference type="Proteomes" id="UP001054945">
    <property type="component" value="Unassembled WGS sequence"/>
</dbReference>
<gene>
    <name evidence="3" type="primary">X975_04145</name>
    <name evidence="3" type="ORF">CEXT_754461</name>
</gene>
<keyword evidence="4" id="KW-1185">Reference proteome</keyword>
<comment type="caution">
    <text evidence="3">The sequence shown here is derived from an EMBL/GenBank/DDBJ whole genome shotgun (WGS) entry which is preliminary data.</text>
</comment>
<name>A0AAV4UZG5_CAEEX</name>
<accession>A0AAV4UZG5</accession>
<proteinExistence type="inferred from homology"/>
<dbReference type="InterPro" id="IPR012292">
    <property type="entry name" value="Globin/Proto"/>
</dbReference>
<evidence type="ECO:0000313" key="4">
    <source>
        <dbReference type="Proteomes" id="UP001054945"/>
    </source>
</evidence>
<protein>
    <submittedName>
        <fullName evidence="3">GLOBIN domain-containing protein</fullName>
    </submittedName>
</protein>
<dbReference type="GO" id="GO:0005344">
    <property type="term" value="F:oxygen carrier activity"/>
    <property type="evidence" value="ECO:0007669"/>
    <property type="project" value="UniProtKB-KW"/>
</dbReference>
<dbReference type="EMBL" id="BPLR01013705">
    <property type="protein sequence ID" value="GIY63143.1"/>
    <property type="molecule type" value="Genomic_DNA"/>
</dbReference>
<reference evidence="3 4" key="1">
    <citation type="submission" date="2021-06" db="EMBL/GenBank/DDBJ databases">
        <title>Caerostris extrusa draft genome.</title>
        <authorList>
            <person name="Kono N."/>
            <person name="Arakawa K."/>
        </authorList>
    </citation>
    <scope>NUCLEOTIDE SEQUENCE [LARGE SCALE GENOMIC DNA]</scope>
</reference>
<keyword evidence="1" id="KW-0561">Oxygen transport</keyword>
<comment type="similarity">
    <text evidence="1">Belongs to the globin family.</text>
</comment>
<evidence type="ECO:0000256" key="1">
    <source>
        <dbReference type="RuleBase" id="RU000356"/>
    </source>
</evidence>
<keyword evidence="1" id="KW-0479">Metal-binding</keyword>
<keyword evidence="1" id="KW-0349">Heme</keyword>
<dbReference type="Pfam" id="PF00042">
    <property type="entry name" value="Globin"/>
    <property type="match status" value="1"/>
</dbReference>
<dbReference type="GO" id="GO:0019825">
    <property type="term" value="F:oxygen binding"/>
    <property type="evidence" value="ECO:0007669"/>
    <property type="project" value="InterPro"/>
</dbReference>